<protein>
    <submittedName>
        <fullName evidence="1">Uncharacterized protein</fullName>
    </submittedName>
</protein>
<evidence type="ECO:0000313" key="1">
    <source>
        <dbReference type="EMBL" id="QPC84577.1"/>
    </source>
</evidence>
<evidence type="ECO:0000313" key="2">
    <source>
        <dbReference type="Proteomes" id="UP000594468"/>
    </source>
</evidence>
<dbReference type="KEGG" id="pmet:G4Y79_09430"/>
<dbReference type="AlphaFoldDB" id="A0A7S8ECR0"/>
<gene>
    <name evidence="1" type="ORF">G4Y79_09430</name>
</gene>
<keyword evidence="2" id="KW-1185">Reference proteome</keyword>
<accession>A0A7S8ECR0</accession>
<proteinExistence type="predicted"/>
<dbReference type="Proteomes" id="UP000594468">
    <property type="component" value="Chromosome"/>
</dbReference>
<organism evidence="1 2">
    <name type="scientific">Phototrophicus methaneseepsis</name>
    <dbReference type="NCBI Taxonomy" id="2710758"/>
    <lineage>
        <taxon>Bacteria</taxon>
        <taxon>Bacillati</taxon>
        <taxon>Chloroflexota</taxon>
        <taxon>Candidatus Thermofontia</taxon>
        <taxon>Phototrophicales</taxon>
        <taxon>Phototrophicaceae</taxon>
        <taxon>Phototrophicus</taxon>
    </lineage>
</organism>
<name>A0A7S8ECR0_9CHLR</name>
<reference evidence="1 2" key="1">
    <citation type="submission" date="2020-02" db="EMBL/GenBank/DDBJ databases">
        <authorList>
            <person name="Zheng R.K."/>
            <person name="Sun C.M."/>
        </authorList>
    </citation>
    <scope>NUCLEOTIDE SEQUENCE [LARGE SCALE GENOMIC DNA]</scope>
    <source>
        <strain evidence="2">rifampicinis</strain>
    </source>
</reference>
<dbReference type="RefSeq" id="WP_195172640.1">
    <property type="nucleotide sequence ID" value="NZ_CP062983.1"/>
</dbReference>
<dbReference type="SUPFAM" id="SSF53335">
    <property type="entry name" value="S-adenosyl-L-methionine-dependent methyltransferases"/>
    <property type="match status" value="1"/>
</dbReference>
<dbReference type="InterPro" id="IPR029063">
    <property type="entry name" value="SAM-dependent_MTases_sf"/>
</dbReference>
<sequence>MMADLAFIDNQLKQQAQERYERFGTEPIFTLLAPAPEFRHVPERWYDFMIENREGIQAWLRHYAGPAPEKTMLRFFVSRMMMYLYQHNQFLQISPAQQADLEAIYARFVRNYLLPVVRAEDGISLREQIITALADHQAQLAQFVQAIGRENGSLDFTLAEPVCSQYSPQLQLELLGLSVDSLEGPVLDIGCGPDARLVRYLNAAGILSYGMDRGVESTSHTIQSDWFGFPLEMMEWGTIISHMAFSTHFLHHHLRRNGHPEQYASRYMQILQALKRDGRFIYTPGLPFIEMYLPPDQYVVEQHHIRTNKAAFAAVPSLSNVSYTTIITRL</sequence>
<dbReference type="EMBL" id="CP062983">
    <property type="protein sequence ID" value="QPC84577.1"/>
    <property type="molecule type" value="Genomic_DNA"/>
</dbReference>